<dbReference type="RefSeq" id="WP_307779052.1">
    <property type="nucleotide sequence ID" value="NZ_JAVFKP010000002.1"/>
</dbReference>
<proteinExistence type="predicted"/>
<organism evidence="2 3">
    <name type="scientific">Janthinobacterium lividum</name>
    <dbReference type="NCBI Taxonomy" id="29581"/>
    <lineage>
        <taxon>Bacteria</taxon>
        <taxon>Pseudomonadati</taxon>
        <taxon>Pseudomonadota</taxon>
        <taxon>Betaproteobacteria</taxon>
        <taxon>Burkholderiales</taxon>
        <taxon>Oxalobacteraceae</taxon>
        <taxon>Janthinobacterium</taxon>
    </lineage>
</organism>
<gene>
    <name evidence="2" type="ORF">RB624_10320</name>
</gene>
<dbReference type="EMBL" id="JAVFKP010000002">
    <property type="protein sequence ID" value="MDQ4626278.1"/>
    <property type="molecule type" value="Genomic_DNA"/>
</dbReference>
<accession>A0ABU0XT14</accession>
<dbReference type="Proteomes" id="UP001237592">
    <property type="component" value="Unassembled WGS sequence"/>
</dbReference>
<reference evidence="2 3" key="1">
    <citation type="submission" date="2023-08" db="EMBL/GenBank/DDBJ databases">
        <title>Draft genome sequence of Janthinobacterium lividum.</title>
        <authorList>
            <person name="Chun B.H."/>
            <person name="Lee Y."/>
        </authorList>
    </citation>
    <scope>NUCLEOTIDE SEQUENCE [LARGE SCALE GENOMIC DNA]</scope>
    <source>
        <strain evidence="2 3">AMJK</strain>
    </source>
</reference>
<evidence type="ECO:0000256" key="1">
    <source>
        <dbReference type="SAM" id="MobiDB-lite"/>
    </source>
</evidence>
<feature type="region of interest" description="Disordered" evidence="1">
    <location>
        <begin position="1"/>
        <end position="22"/>
    </location>
</feature>
<evidence type="ECO:0000313" key="2">
    <source>
        <dbReference type="EMBL" id="MDQ4626278.1"/>
    </source>
</evidence>
<sequence length="93" mass="9823">MKSKPEFKANSVKGTSVTSKPVAGSVLAQASKSHAGQVRLQASKTVAGSFLSQKNMENVSKYMTRTHDSFARGLAASSLDSERGALAGKTHKR</sequence>
<name>A0ABU0XT14_9BURK</name>
<keyword evidence="3" id="KW-1185">Reference proteome</keyword>
<comment type="caution">
    <text evidence="2">The sequence shown here is derived from an EMBL/GenBank/DDBJ whole genome shotgun (WGS) entry which is preliminary data.</text>
</comment>
<evidence type="ECO:0000313" key="3">
    <source>
        <dbReference type="Proteomes" id="UP001237592"/>
    </source>
</evidence>
<protein>
    <submittedName>
        <fullName evidence="2">Uncharacterized protein</fullName>
    </submittedName>
</protein>